<dbReference type="Proteomes" id="UP000789405">
    <property type="component" value="Unassembled WGS sequence"/>
</dbReference>
<proteinExistence type="predicted"/>
<dbReference type="AlphaFoldDB" id="A0A9N9AHJ5"/>
<name>A0A9N9AHJ5_9GLOM</name>
<dbReference type="EMBL" id="CAJVPY010001655">
    <property type="protein sequence ID" value="CAG8531149.1"/>
    <property type="molecule type" value="Genomic_DNA"/>
</dbReference>
<gene>
    <name evidence="1" type="ORF">DERYTH_LOCUS4350</name>
</gene>
<protein>
    <submittedName>
        <fullName evidence="1">22331_t:CDS:1</fullName>
    </submittedName>
</protein>
<organism evidence="1 2">
    <name type="scientific">Dentiscutata erythropus</name>
    <dbReference type="NCBI Taxonomy" id="1348616"/>
    <lineage>
        <taxon>Eukaryota</taxon>
        <taxon>Fungi</taxon>
        <taxon>Fungi incertae sedis</taxon>
        <taxon>Mucoromycota</taxon>
        <taxon>Glomeromycotina</taxon>
        <taxon>Glomeromycetes</taxon>
        <taxon>Diversisporales</taxon>
        <taxon>Gigasporaceae</taxon>
        <taxon>Dentiscutata</taxon>
    </lineage>
</organism>
<keyword evidence="2" id="KW-1185">Reference proteome</keyword>
<evidence type="ECO:0000313" key="2">
    <source>
        <dbReference type="Proteomes" id="UP000789405"/>
    </source>
</evidence>
<reference evidence="1" key="1">
    <citation type="submission" date="2021-06" db="EMBL/GenBank/DDBJ databases">
        <authorList>
            <person name="Kallberg Y."/>
            <person name="Tangrot J."/>
            <person name="Rosling A."/>
        </authorList>
    </citation>
    <scope>NUCLEOTIDE SEQUENCE</scope>
    <source>
        <strain evidence="1">MA453B</strain>
    </source>
</reference>
<evidence type="ECO:0000313" key="1">
    <source>
        <dbReference type="EMBL" id="CAG8531149.1"/>
    </source>
</evidence>
<dbReference type="SUPFAM" id="SSF50969">
    <property type="entry name" value="YVTN repeat-like/Quinoprotein amine dehydrogenase"/>
    <property type="match status" value="1"/>
</dbReference>
<dbReference type="InterPro" id="IPR011044">
    <property type="entry name" value="Quino_amine_DH_bsu"/>
</dbReference>
<dbReference type="OrthoDB" id="2435626at2759"/>
<comment type="caution">
    <text evidence="1">The sequence shown here is derived from an EMBL/GenBank/DDBJ whole genome shotgun (WGS) entry which is preliminary data.</text>
</comment>
<sequence length="626" mass="73180">MAVTTVQIMGESEMNFNPHNDEPLKHEHMISQNDVKYEECFELYINDMLTIKSFAVSDNKLVSMPIYGDEDGLIKKIGVFDFLGLPYSSYLLIYLNFLEDNDLVAIVDSLIGSFNGYKIYVFTQKKNRLIRKSTIKLDIKPHQIFMSPKGKLFIYDNDIGNITKWDIKTLKFEAHFLVKPFTDIDIKLSDNGLFLLVYAVRYVAKRMVDSSIFIFLAENGMKFTSYNWGGLEIYAFDLIASEFCARLLIMAKNKEKQNINHIVDPFISSEKVDANKLLSYSETSDVQKQFQYPCIIKFDNVIGSIGKSLVTKKLIPDERNWIPYLRNTLEDSNRIYMSSIRKNVAEFIEPFIDKYTLKTDNDNNIPEVKPINKVFEKYLVKWTLHCDKNFDIIKAESKDASDEVNFRPNYHNSPTTFAIEAFCLDNDDLVIYGELCLLIWTFSAKKKIQMIYCWHINPNDHSIIKSLSSNSLNSKGYFLPAPSESFIKRISFYQPDMTIRYLIEELLDEYIRNEYFLILYGDELMKFFIDNGKDVQLRRLCNRCIKLVFESDESPPNIQLFRIISQSLTKISERNPTYFDDFIIRISFLCVFDRSYLESTLEDKIRLKHLHHYGSYNGIIDILMKN</sequence>
<accession>A0A9N9AHJ5</accession>